<dbReference type="PROSITE" id="PS50294">
    <property type="entry name" value="WD_REPEATS_REGION"/>
    <property type="match status" value="2"/>
</dbReference>
<dbReference type="STRING" id="1246581.A0A2H9TJJ1"/>
<keyword evidence="6" id="KW-0131">Cell cycle</keyword>
<feature type="repeat" description="WD" evidence="7">
    <location>
        <begin position="220"/>
        <end position="261"/>
    </location>
</feature>
<evidence type="ECO:0000256" key="4">
    <source>
        <dbReference type="ARBA" id="ARBA00022737"/>
    </source>
</evidence>
<dbReference type="InterPro" id="IPR019775">
    <property type="entry name" value="WD40_repeat_CS"/>
</dbReference>
<dbReference type="SUPFAM" id="SSF50978">
    <property type="entry name" value="WD40 repeat-like"/>
    <property type="match status" value="1"/>
</dbReference>
<protein>
    <recommendedName>
        <fullName evidence="8">CDC20/Fizzy WD40 domain-containing protein</fullName>
    </recommendedName>
</protein>
<keyword evidence="3" id="KW-0132">Cell division</keyword>
<dbReference type="GO" id="GO:0051301">
    <property type="term" value="P:cell division"/>
    <property type="evidence" value="ECO:0007669"/>
    <property type="project" value="UniProtKB-KW"/>
</dbReference>
<feature type="repeat" description="WD" evidence="7">
    <location>
        <begin position="350"/>
        <end position="383"/>
    </location>
</feature>
<dbReference type="Gene3D" id="2.130.10.10">
    <property type="entry name" value="YVTN repeat-like/Quinoprotein amine dehydrogenase"/>
    <property type="match status" value="1"/>
</dbReference>
<dbReference type="GO" id="GO:0031145">
    <property type="term" value="P:anaphase-promoting complex-dependent catabolic process"/>
    <property type="evidence" value="ECO:0007669"/>
    <property type="project" value="TreeGrafter"/>
</dbReference>
<evidence type="ECO:0000256" key="2">
    <source>
        <dbReference type="ARBA" id="ARBA00022574"/>
    </source>
</evidence>
<evidence type="ECO:0000256" key="3">
    <source>
        <dbReference type="ARBA" id="ARBA00022618"/>
    </source>
</evidence>
<dbReference type="GO" id="GO:1905786">
    <property type="term" value="P:positive regulation of anaphase-promoting complex-dependent catabolic process"/>
    <property type="evidence" value="ECO:0007669"/>
    <property type="project" value="TreeGrafter"/>
</dbReference>
<dbReference type="InterPro" id="IPR036322">
    <property type="entry name" value="WD40_repeat_dom_sf"/>
</dbReference>
<keyword evidence="10" id="KW-1185">Reference proteome</keyword>
<feature type="domain" description="CDC20/Fizzy WD40" evidence="8">
    <location>
        <begin position="83"/>
        <end position="381"/>
    </location>
</feature>
<organism evidence="9 10">
    <name type="scientific">Paramicrosporidium saccamoebae</name>
    <dbReference type="NCBI Taxonomy" id="1246581"/>
    <lineage>
        <taxon>Eukaryota</taxon>
        <taxon>Fungi</taxon>
        <taxon>Fungi incertae sedis</taxon>
        <taxon>Cryptomycota</taxon>
        <taxon>Cryptomycota incertae sedis</taxon>
        <taxon>Paramicrosporidium</taxon>
    </lineage>
</organism>
<dbReference type="InterPro" id="IPR015943">
    <property type="entry name" value="WD40/YVTN_repeat-like_dom_sf"/>
</dbReference>
<dbReference type="PROSITE" id="PS50082">
    <property type="entry name" value="WD_REPEATS_2"/>
    <property type="match status" value="2"/>
</dbReference>
<evidence type="ECO:0000256" key="6">
    <source>
        <dbReference type="ARBA" id="ARBA00023306"/>
    </source>
</evidence>
<dbReference type="GO" id="GO:0005680">
    <property type="term" value="C:anaphase-promoting complex"/>
    <property type="evidence" value="ECO:0007669"/>
    <property type="project" value="TreeGrafter"/>
</dbReference>
<keyword evidence="5" id="KW-0498">Mitosis</keyword>
<dbReference type="AlphaFoldDB" id="A0A2H9TJJ1"/>
<dbReference type="PROSITE" id="PS00678">
    <property type="entry name" value="WD_REPEATS_1"/>
    <property type="match status" value="2"/>
</dbReference>
<comment type="similarity">
    <text evidence="1">Belongs to the WD repeat CDC20/Fizzy family.</text>
</comment>
<keyword evidence="4" id="KW-0677">Repeat</keyword>
<evidence type="ECO:0000256" key="5">
    <source>
        <dbReference type="ARBA" id="ARBA00022776"/>
    </source>
</evidence>
<dbReference type="PANTHER" id="PTHR19918:SF8">
    <property type="entry name" value="FI02843P"/>
    <property type="match status" value="1"/>
</dbReference>
<dbReference type="InterPro" id="IPR033010">
    <property type="entry name" value="Cdc20/Fizzy"/>
</dbReference>
<dbReference type="SMART" id="SM00320">
    <property type="entry name" value="WD40"/>
    <property type="match status" value="3"/>
</dbReference>
<evidence type="ECO:0000259" key="8">
    <source>
        <dbReference type="Pfam" id="PF24807"/>
    </source>
</evidence>
<evidence type="ECO:0000313" key="9">
    <source>
        <dbReference type="EMBL" id="PJF17924.1"/>
    </source>
</evidence>
<keyword evidence="2 7" id="KW-0853">WD repeat</keyword>
<name>A0A2H9TJJ1_9FUNG</name>
<dbReference type="GO" id="GO:1990757">
    <property type="term" value="F:ubiquitin ligase activator activity"/>
    <property type="evidence" value="ECO:0007669"/>
    <property type="project" value="TreeGrafter"/>
</dbReference>
<reference evidence="9 10" key="1">
    <citation type="submission" date="2016-10" db="EMBL/GenBank/DDBJ databases">
        <title>The genome of Paramicrosporidium saccamoebae is the missing link in understanding Cryptomycota and Microsporidia evolution.</title>
        <authorList>
            <person name="Quandt C.A."/>
            <person name="Beaudet D."/>
            <person name="Corsaro D."/>
            <person name="Michel R."/>
            <person name="Corradi N."/>
            <person name="James T."/>
        </authorList>
    </citation>
    <scope>NUCLEOTIDE SEQUENCE [LARGE SCALE GENOMIC DNA]</scope>
    <source>
        <strain evidence="9 10">KSL3</strain>
    </source>
</reference>
<sequence length="402" mass="45059">MTSRKDRYVLSPSVNLRYVINASRSQGDDRGSCTAKALGFGYEGLFAHNEQQENLRHNGQSKVSKDAGKKRLDEINESPVGILDCPDLRDDFYLNILDWSINNIVSIALDRSVYCYYYDSRESECLANSNSFHYITALKSMKAGRLMAIANSIGCISIVDMSTKKELVRGVLPNESRVAALACKDNSGMFSDHLLVTGSKTGDIYGYDLRRKLKSHSFCLSGHELEISGLQMAPDSWQLCSGGNDNRVFIWDIRKEKPLFMQDEYQSAVKALSWCPWRRHLLAVGTGTNDRRACIWNSSTNTLMYAVQTDSQICGIMWAPLISEIITAHGYAGNDLCLWPYPSLEKIYSVQAHDSRILHSALAPDGTTIATCAANESLKFWELYRKRPSLRTPSANKLEFGL</sequence>
<dbReference type="OrthoDB" id="10263272at2759"/>
<gene>
    <name evidence="9" type="ORF">PSACC_02231</name>
</gene>
<dbReference type="InterPro" id="IPR056150">
    <property type="entry name" value="WD40_CDC20-Fz"/>
</dbReference>
<accession>A0A2H9TJJ1</accession>
<proteinExistence type="inferred from homology"/>
<dbReference type="InterPro" id="IPR001680">
    <property type="entry name" value="WD40_rpt"/>
</dbReference>
<evidence type="ECO:0000256" key="7">
    <source>
        <dbReference type="PROSITE-ProRule" id="PRU00221"/>
    </source>
</evidence>
<evidence type="ECO:0000256" key="1">
    <source>
        <dbReference type="ARBA" id="ARBA00006445"/>
    </source>
</evidence>
<dbReference type="GO" id="GO:0010997">
    <property type="term" value="F:anaphase-promoting complex binding"/>
    <property type="evidence" value="ECO:0007669"/>
    <property type="project" value="InterPro"/>
</dbReference>
<dbReference type="EMBL" id="MTSL01000150">
    <property type="protein sequence ID" value="PJF17924.1"/>
    <property type="molecule type" value="Genomic_DNA"/>
</dbReference>
<dbReference type="PANTHER" id="PTHR19918">
    <property type="entry name" value="CELL DIVISION CYCLE 20 CDC20 FIZZY -RELATED"/>
    <property type="match status" value="1"/>
</dbReference>
<evidence type="ECO:0000313" key="10">
    <source>
        <dbReference type="Proteomes" id="UP000240830"/>
    </source>
</evidence>
<comment type="caution">
    <text evidence="9">The sequence shown here is derived from an EMBL/GenBank/DDBJ whole genome shotgun (WGS) entry which is preliminary data.</text>
</comment>
<dbReference type="Pfam" id="PF24807">
    <property type="entry name" value="WD40_CDC20-Fz"/>
    <property type="match status" value="1"/>
</dbReference>
<dbReference type="Proteomes" id="UP000240830">
    <property type="component" value="Unassembled WGS sequence"/>
</dbReference>